<dbReference type="EMBL" id="BX284605">
    <property type="protein sequence ID" value="CAB60391.1"/>
    <property type="molecule type" value="Genomic_DNA"/>
</dbReference>
<dbReference type="FunCoup" id="Q9U200">
    <property type="interactions" value="3"/>
</dbReference>
<feature type="transmembrane region" description="Helical" evidence="1">
    <location>
        <begin position="96"/>
        <end position="118"/>
    </location>
</feature>
<protein>
    <submittedName>
        <fullName evidence="2">Serpentine Receptor, class H</fullName>
    </submittedName>
</protein>
<dbReference type="CTD" id="190431"/>
<keyword evidence="3" id="KW-1185">Reference proteome</keyword>
<dbReference type="PANTHER" id="PTHR22941:SF36">
    <property type="entry name" value="SERPENTINE RECEPTOR, CLASS H"/>
    <property type="match status" value="1"/>
</dbReference>
<evidence type="ECO:0000313" key="4">
    <source>
        <dbReference type="WormBase" id="Y60A3A.3"/>
    </source>
</evidence>
<dbReference type="RefSeq" id="NP_507867.1">
    <property type="nucleotide sequence ID" value="NM_075466.2"/>
</dbReference>
<dbReference type="HOGENOM" id="CLU_042960_1_0_1"/>
<dbReference type="AGR" id="WB:WBGene00005398"/>
<dbReference type="PhylomeDB" id="Q9U200"/>
<dbReference type="SUPFAM" id="SSF81321">
    <property type="entry name" value="Family A G protein-coupled receptor-like"/>
    <property type="match status" value="1"/>
</dbReference>
<dbReference type="Pfam" id="PF10318">
    <property type="entry name" value="7TM_GPCR_Srh"/>
    <property type="match status" value="1"/>
</dbReference>
<keyword evidence="1" id="KW-0812">Transmembrane</keyword>
<feature type="transmembrane region" description="Helical" evidence="1">
    <location>
        <begin position="19"/>
        <end position="40"/>
    </location>
</feature>
<evidence type="ECO:0000256" key="1">
    <source>
        <dbReference type="SAM" id="Phobius"/>
    </source>
</evidence>
<dbReference type="SMR" id="Q9U200"/>
<dbReference type="eggNOG" id="ENOG502SY7B">
    <property type="taxonomic scope" value="Eukaryota"/>
</dbReference>
<dbReference type="InParanoid" id="Q9U200"/>
<evidence type="ECO:0000313" key="3">
    <source>
        <dbReference type="Proteomes" id="UP000001940"/>
    </source>
</evidence>
<dbReference type="Proteomes" id="UP000001940">
    <property type="component" value="Chromosome V"/>
</dbReference>
<dbReference type="UCSC" id="Y60A3A.3">
    <property type="organism name" value="c. elegans"/>
</dbReference>
<proteinExistence type="predicted"/>
<keyword evidence="1" id="KW-0472">Membrane</keyword>
<keyword evidence="2" id="KW-0675">Receptor</keyword>
<feature type="transmembrane region" description="Helical" evidence="1">
    <location>
        <begin position="52"/>
        <end position="76"/>
    </location>
</feature>
<dbReference type="WormBase" id="Y60A3A.3">
    <property type="protein sequence ID" value="CE24527"/>
    <property type="gene ID" value="WBGene00005398"/>
    <property type="gene designation" value="srh-183"/>
</dbReference>
<reference evidence="2 3" key="1">
    <citation type="journal article" date="1998" name="Science">
        <title>Genome sequence of the nematode C. elegans: a platform for investigating biology.</title>
        <authorList>
            <consortium name="The C. elegans sequencing consortium"/>
            <person name="Sulson J.E."/>
            <person name="Waterston R."/>
        </authorList>
    </citation>
    <scope>NUCLEOTIDE SEQUENCE [LARGE SCALE GENOMIC DNA]</scope>
    <source>
        <strain evidence="2 3">Bristol N2</strain>
    </source>
</reference>
<dbReference type="KEGG" id="cel:CELE_Y60A3A.3"/>
<organism evidence="2 3">
    <name type="scientific">Caenorhabditis elegans</name>
    <dbReference type="NCBI Taxonomy" id="6239"/>
    <lineage>
        <taxon>Eukaryota</taxon>
        <taxon>Metazoa</taxon>
        <taxon>Ecdysozoa</taxon>
        <taxon>Nematoda</taxon>
        <taxon>Chromadorea</taxon>
        <taxon>Rhabditida</taxon>
        <taxon>Rhabditina</taxon>
        <taxon>Rhabditomorpha</taxon>
        <taxon>Rhabditoidea</taxon>
        <taxon>Rhabditidae</taxon>
        <taxon>Peloderinae</taxon>
        <taxon>Caenorhabditis</taxon>
    </lineage>
</organism>
<accession>Q9U200</accession>
<dbReference type="AlphaFoldDB" id="Q9U200"/>
<dbReference type="InterPro" id="IPR053220">
    <property type="entry name" value="Nematode_rcpt-like_serp_H"/>
</dbReference>
<evidence type="ECO:0000313" key="2">
    <source>
        <dbReference type="EMBL" id="CAB60391.1"/>
    </source>
</evidence>
<name>Q9U200_CAEEL</name>
<gene>
    <name evidence="2 4" type="primary">srh-183</name>
    <name evidence="2" type="ORF">CELE_Y60A3A.3</name>
    <name evidence="4" type="ORF">Y60A3A.3</name>
</gene>
<dbReference type="PANTHER" id="PTHR22941">
    <property type="entry name" value="SERPENTINE RECEPTOR"/>
    <property type="match status" value="1"/>
</dbReference>
<feature type="transmembrane region" description="Helical" evidence="1">
    <location>
        <begin position="275"/>
        <end position="295"/>
    </location>
</feature>
<feature type="transmembrane region" description="Helical" evidence="1">
    <location>
        <begin position="199"/>
        <end position="222"/>
    </location>
</feature>
<sequence length="331" mass="37056">MATCQNTQNFLDTDDFYSIFLHILTIIEIPVHGFGVYIILAKTPTKMKSVKGNMLLLHLVGACVDGYISFFTSPVLNLPACSGYPLGVLTKLGVPTAIQLYFGISSVGVIVVTILIFFEDRHHRLINGHGGRGWRRALYIAVHYTISLTFPIPTYLNIPDQELGLELTITEVPCLPLDVFNRPGYIILSIDNSIPCLSMIFMLSLFIPQIIVFVISISWHLFRTTSQSAATSRLQKQFFFAMCLQVFIPIFVLAFPVIYIIMSIVLGYFNQAASNLAICTIAFHGVLSTVTMLIVHTPYRQATLEIFHLSSKRGANSQLIWKTVNRSQQDN</sequence>
<dbReference type="PaxDb" id="6239-Y60A3A.3"/>
<dbReference type="InterPro" id="IPR019422">
    <property type="entry name" value="7TM_GPCR_serpentine_rcpt_Srh"/>
</dbReference>
<keyword evidence="1" id="KW-1133">Transmembrane helix</keyword>
<feature type="transmembrane region" description="Helical" evidence="1">
    <location>
        <begin position="138"/>
        <end position="158"/>
    </location>
</feature>
<dbReference type="GeneID" id="190431"/>
<feature type="transmembrane region" description="Helical" evidence="1">
    <location>
        <begin position="243"/>
        <end position="269"/>
    </location>
</feature>